<dbReference type="InterPro" id="IPR003961">
    <property type="entry name" value="FN3_dom"/>
</dbReference>
<evidence type="ECO:0000259" key="4">
    <source>
        <dbReference type="PROSITE" id="PS50853"/>
    </source>
</evidence>
<dbReference type="Gene3D" id="2.60.120.290">
    <property type="entry name" value="Spermadhesin, CUB domain"/>
    <property type="match status" value="3"/>
</dbReference>
<dbReference type="PROSITE" id="PS50853">
    <property type="entry name" value="FN3"/>
    <property type="match status" value="3"/>
</dbReference>
<feature type="domain" description="Fibronectin type-III" evidence="4">
    <location>
        <begin position="670"/>
        <end position="776"/>
    </location>
</feature>
<accession>A0A9W9Z6I8</accession>
<feature type="domain" description="Fibronectin type-III" evidence="4">
    <location>
        <begin position="348"/>
        <end position="450"/>
    </location>
</feature>
<dbReference type="GO" id="GO:0004252">
    <property type="term" value="F:serine-type endopeptidase activity"/>
    <property type="evidence" value="ECO:0007669"/>
    <property type="project" value="TreeGrafter"/>
</dbReference>
<dbReference type="Gene3D" id="2.60.40.10">
    <property type="entry name" value="Immunoglobulins"/>
    <property type="match status" value="4"/>
</dbReference>
<proteinExistence type="predicted"/>
<feature type="domain" description="Fibronectin type-III" evidence="4">
    <location>
        <begin position="111"/>
        <end position="214"/>
    </location>
</feature>
<evidence type="ECO:0000313" key="5">
    <source>
        <dbReference type="EMBL" id="KAJ7374274.1"/>
    </source>
</evidence>
<dbReference type="PROSITE" id="PS01180">
    <property type="entry name" value="CUB"/>
    <property type="match status" value="3"/>
</dbReference>
<dbReference type="CDD" id="cd00063">
    <property type="entry name" value="FN3"/>
    <property type="match status" value="2"/>
</dbReference>
<dbReference type="InterPro" id="IPR000859">
    <property type="entry name" value="CUB_dom"/>
</dbReference>
<name>A0A9W9Z6I8_9CNID</name>
<dbReference type="OrthoDB" id="4405280at2759"/>
<feature type="domain" description="CUB" evidence="3">
    <location>
        <begin position="774"/>
        <end position="896"/>
    </location>
</feature>
<comment type="caution">
    <text evidence="2">Lacks conserved residue(s) required for the propagation of feature annotation.</text>
</comment>
<dbReference type="InterPro" id="IPR035914">
    <property type="entry name" value="Sperma_CUB_dom_sf"/>
</dbReference>
<keyword evidence="1" id="KW-1015">Disulfide bond</keyword>
<dbReference type="InterPro" id="IPR036116">
    <property type="entry name" value="FN3_sf"/>
</dbReference>
<dbReference type="InterPro" id="IPR013783">
    <property type="entry name" value="Ig-like_fold"/>
</dbReference>
<dbReference type="PANTHER" id="PTHR24255">
    <property type="entry name" value="COMPLEMENT COMPONENT 1, S SUBCOMPONENT-RELATED"/>
    <property type="match status" value="1"/>
</dbReference>
<evidence type="ECO:0000259" key="3">
    <source>
        <dbReference type="PROSITE" id="PS01180"/>
    </source>
</evidence>
<dbReference type="EMBL" id="MU826828">
    <property type="protein sequence ID" value="KAJ7374274.1"/>
    <property type="molecule type" value="Genomic_DNA"/>
</dbReference>
<dbReference type="Proteomes" id="UP001163046">
    <property type="component" value="Unassembled WGS sequence"/>
</dbReference>
<gene>
    <name evidence="5" type="ORF">OS493_007356</name>
</gene>
<protein>
    <recommendedName>
        <fullName evidence="7">Cubilin</fullName>
    </recommendedName>
</protein>
<organism evidence="5 6">
    <name type="scientific">Desmophyllum pertusum</name>
    <dbReference type="NCBI Taxonomy" id="174260"/>
    <lineage>
        <taxon>Eukaryota</taxon>
        <taxon>Metazoa</taxon>
        <taxon>Cnidaria</taxon>
        <taxon>Anthozoa</taxon>
        <taxon>Hexacorallia</taxon>
        <taxon>Scleractinia</taxon>
        <taxon>Caryophylliina</taxon>
        <taxon>Caryophylliidae</taxon>
        <taxon>Desmophyllum</taxon>
    </lineage>
</organism>
<dbReference type="PANTHER" id="PTHR24255:SF31">
    <property type="entry name" value="CUBILIN-LIKE PROTEIN"/>
    <property type="match status" value="1"/>
</dbReference>
<dbReference type="SUPFAM" id="SSF49854">
    <property type="entry name" value="Spermadhesin, CUB domain"/>
    <property type="match status" value="3"/>
</dbReference>
<dbReference type="CDD" id="cd00041">
    <property type="entry name" value="CUB"/>
    <property type="match status" value="2"/>
</dbReference>
<feature type="domain" description="CUB" evidence="3">
    <location>
        <begin position="449"/>
        <end position="558"/>
    </location>
</feature>
<dbReference type="SMART" id="SM00060">
    <property type="entry name" value="FN3"/>
    <property type="match status" value="4"/>
</dbReference>
<dbReference type="Pfam" id="PF00041">
    <property type="entry name" value="fn3"/>
    <property type="match status" value="1"/>
</dbReference>
<dbReference type="Pfam" id="PF00431">
    <property type="entry name" value="CUB"/>
    <property type="match status" value="2"/>
</dbReference>
<evidence type="ECO:0000256" key="2">
    <source>
        <dbReference type="PROSITE-ProRule" id="PRU00059"/>
    </source>
</evidence>
<feature type="domain" description="CUB" evidence="3">
    <location>
        <begin position="207"/>
        <end position="338"/>
    </location>
</feature>
<dbReference type="SMART" id="SM00042">
    <property type="entry name" value="CUB"/>
    <property type="match status" value="2"/>
</dbReference>
<sequence length="1006" mass="113373">MAHPTPWNITGHSTIDNGVLVDWTGFPGDKNINFFVISVNQTTINQYNEHDDDEENKPLRILQIVNSSRTSVNIKKLPVSVELVVTVYLVDKDDEIYQSEIIIFKTKEGVPTEGPHLHDFSTNMDDRSVSFQISPIDKRHHGGKLLGYNITYAPVGDPNNLRFMVVDENTRRVTLTNLTHGPTYVILAAGFTSAGVGSKRLYAATFCGRKIEEGMTEIRSPGYPGSPFIPDDQHDENPRCYWNIRPAEPSVSMMWLTFKSFFLGRREGSECSGALKLYFPDKSEHDDNNGIKLCGRFSDVTLLIMENVLDIKAYGFGYHRYEDEYRNGTRFLVDYKAVTGEPTTVTVPSRNPYIYWHQIVDYSTIWIKWHTIEEREKRGTLLGYRIHVLQAEHHHQSQPFYRKITVGADQYDLNITGLPPRTAVRIWVTAFTITGEGSQRNEQWMRTKCGSPFYDRHGVIQSPGFPDRFEHSDCIWDIHPKNKSVLLLFENFDIPHSHECSDTFVAVKDDSGVAPKRLCGRMDPFAVLVQAHKVLLASHAERESHGNLQGFSVRYLTLNESVSEAMLDTDWVVNFTNTDISSIDAAWSHYNPGQLEDIVVYAVVCAPTLRKAGPTILTVDKALNNTEVGRLLPYTDYDAYLVVLIKNVQTAVMSFTASQKRSFRTKEGVPSKPPENVETTTDISTIYITWRHIRTDSVNGLLLGYKVFYRPFYGDEGGNDGGDVDYLVLTVDPDVFQATIENASSNAVYEIKVAGYTAAGVGVFSEPVHVRPSCQNDIKDKMRVITSPGFPSNYPDSVECIWFFEQEVPTFDVVVAIDTFHTEESYGEPNCTDYLGDFLGLVNINPVTIAAGPFCGIIKSPFAVTTRGFKDRRALLYFRTNNGLAFKGFNATYFAISDTSKISVVLDSIESYKVQITWNVSDVAEQIQEFFVFHQQVGEKNIWKFKKTKNQEATILNLQPSTHHKLRVVGYKSSHDVYASDVVLFVTVGGLKTTPSGIIPTTCYPS</sequence>
<reference evidence="5" key="1">
    <citation type="submission" date="2023-01" db="EMBL/GenBank/DDBJ databases">
        <title>Genome assembly of the deep-sea coral Lophelia pertusa.</title>
        <authorList>
            <person name="Herrera S."/>
            <person name="Cordes E."/>
        </authorList>
    </citation>
    <scope>NUCLEOTIDE SEQUENCE</scope>
    <source>
        <strain evidence="5">USNM1676648</strain>
        <tissue evidence="5">Polyp</tissue>
    </source>
</reference>
<evidence type="ECO:0000256" key="1">
    <source>
        <dbReference type="ARBA" id="ARBA00023157"/>
    </source>
</evidence>
<dbReference type="SUPFAM" id="SSF49265">
    <property type="entry name" value="Fibronectin type III"/>
    <property type="match status" value="4"/>
</dbReference>
<comment type="caution">
    <text evidence="5">The sequence shown here is derived from an EMBL/GenBank/DDBJ whole genome shotgun (WGS) entry which is preliminary data.</text>
</comment>
<evidence type="ECO:0000313" key="6">
    <source>
        <dbReference type="Proteomes" id="UP001163046"/>
    </source>
</evidence>
<dbReference type="GO" id="GO:0005615">
    <property type="term" value="C:extracellular space"/>
    <property type="evidence" value="ECO:0007669"/>
    <property type="project" value="TreeGrafter"/>
</dbReference>
<keyword evidence="6" id="KW-1185">Reference proteome</keyword>
<evidence type="ECO:0008006" key="7">
    <source>
        <dbReference type="Google" id="ProtNLM"/>
    </source>
</evidence>
<dbReference type="AlphaFoldDB" id="A0A9W9Z6I8"/>